<gene>
    <name evidence="1" type="ORF">SAMN05661053_1600</name>
</gene>
<dbReference type="AlphaFoldDB" id="A0A380S510"/>
<evidence type="ECO:0000313" key="2">
    <source>
        <dbReference type="Proteomes" id="UP000255423"/>
    </source>
</evidence>
<sequence length="100" mass="11406">MPYVYVKDSEGFVFKKKESEVVAGEKIISEKEYLKKSGLALYEKKFGHGGARENAGRKTKFASPLKFQIRVTKEEKEFLTIARNKKLNFATLMNLALKAD</sequence>
<evidence type="ECO:0000313" key="1">
    <source>
        <dbReference type="EMBL" id="SUQ24205.1"/>
    </source>
</evidence>
<dbReference type="Proteomes" id="UP000255423">
    <property type="component" value="Unassembled WGS sequence"/>
</dbReference>
<proteinExistence type="predicted"/>
<accession>A0A380S510</accession>
<reference evidence="1 2" key="1">
    <citation type="submission" date="2017-08" db="EMBL/GenBank/DDBJ databases">
        <authorList>
            <person name="de Groot N.N."/>
        </authorList>
    </citation>
    <scope>NUCLEOTIDE SEQUENCE [LARGE SCALE GENOMIC DNA]</scope>
    <source>
        <strain evidence="1 2">HM2</strain>
    </source>
</reference>
<dbReference type="EMBL" id="UHJL01000002">
    <property type="protein sequence ID" value="SUQ24205.1"/>
    <property type="molecule type" value="Genomic_DNA"/>
</dbReference>
<organism evidence="1 2">
    <name type="scientific">Fibrobacter succinogenes</name>
    <name type="common">Bacteroides succinogenes</name>
    <dbReference type="NCBI Taxonomy" id="833"/>
    <lineage>
        <taxon>Bacteria</taxon>
        <taxon>Pseudomonadati</taxon>
        <taxon>Fibrobacterota</taxon>
        <taxon>Fibrobacteria</taxon>
        <taxon>Fibrobacterales</taxon>
        <taxon>Fibrobacteraceae</taxon>
        <taxon>Fibrobacter</taxon>
    </lineage>
</organism>
<protein>
    <submittedName>
        <fullName evidence="1">Uncharacterized protein</fullName>
    </submittedName>
</protein>
<name>A0A380S510_FIBSU</name>